<dbReference type="GO" id="GO:0003743">
    <property type="term" value="F:translation initiation factor activity"/>
    <property type="evidence" value="ECO:0000318"/>
    <property type="project" value="GO_Central"/>
</dbReference>
<evidence type="ECO:0000256" key="1">
    <source>
        <dbReference type="ARBA" id="ARBA00005388"/>
    </source>
</evidence>
<dbReference type="Gene3D" id="2.40.30.10">
    <property type="entry name" value="Translation factors"/>
    <property type="match status" value="2"/>
</dbReference>
<dbReference type="PROSITE" id="PS51722">
    <property type="entry name" value="G_TR_2"/>
    <property type="match status" value="1"/>
</dbReference>
<dbReference type="SUPFAM" id="SSF52540">
    <property type="entry name" value="P-loop containing nucleoside triphosphate hydrolases"/>
    <property type="match status" value="1"/>
</dbReference>
<dbReference type="FunCoup" id="B1L5N9">
    <property type="interactions" value="185"/>
</dbReference>
<dbReference type="RefSeq" id="WP_012309665.1">
    <property type="nucleotide sequence ID" value="NC_010482.1"/>
</dbReference>
<dbReference type="KEGG" id="kcr:Kcr_1022"/>
<dbReference type="PANTHER" id="PTHR42854:SF3">
    <property type="entry name" value="EUKARYOTIC TRANSLATION INITIATION FACTOR 2 SUBUNIT 3-RELATED"/>
    <property type="match status" value="1"/>
</dbReference>
<evidence type="ECO:0000256" key="5">
    <source>
        <dbReference type="ARBA" id="ARBA00022741"/>
    </source>
</evidence>
<dbReference type="InterPro" id="IPR015256">
    <property type="entry name" value="eIF2g_C"/>
</dbReference>
<dbReference type="InParanoid" id="B1L5N9"/>
<evidence type="ECO:0000256" key="3">
    <source>
        <dbReference type="ARBA" id="ARBA00022540"/>
    </source>
</evidence>
<dbReference type="GO" id="GO:0005525">
    <property type="term" value="F:GTP binding"/>
    <property type="evidence" value="ECO:0007669"/>
    <property type="project" value="UniProtKB-KW"/>
</dbReference>
<keyword evidence="4" id="KW-0479">Metal-binding</keyword>
<dbReference type="GO" id="GO:0003924">
    <property type="term" value="F:GTPase activity"/>
    <property type="evidence" value="ECO:0007669"/>
    <property type="project" value="InterPro"/>
</dbReference>
<dbReference type="NCBIfam" id="NF003077">
    <property type="entry name" value="PRK04000.1"/>
    <property type="match status" value="1"/>
</dbReference>
<dbReference type="CDD" id="cd03688">
    <property type="entry name" value="eIF2_gamma_II"/>
    <property type="match status" value="1"/>
</dbReference>
<dbReference type="InterPro" id="IPR009001">
    <property type="entry name" value="Transl_elong_EF1A/Init_IF2_C"/>
</dbReference>
<evidence type="ECO:0000256" key="10">
    <source>
        <dbReference type="ARBA" id="ARBA00048107"/>
    </source>
</evidence>
<keyword evidence="3 12" id="KW-0396">Initiation factor</keyword>
<keyword evidence="9" id="KW-0342">GTP-binding</keyword>
<dbReference type="InterPro" id="IPR027417">
    <property type="entry name" value="P-loop_NTPase"/>
</dbReference>
<dbReference type="Pfam" id="PF00009">
    <property type="entry name" value="GTP_EFTU"/>
    <property type="match status" value="1"/>
</dbReference>
<keyword evidence="13" id="KW-1185">Reference proteome</keyword>
<sequence>MREILQPEMNVGTAGHVDHGKSTLVQALTGVWPERHSEELRRGITIKLGYANADLRKCPSCDEPKCYTTSKKCPIDGSETILLRKISLVDCPGHDTLMATMLAGSTLMDAALFIIASNEPVPQPQTREHLMALKIMGVKQIIVVQTKIELVSEEEAIRNYEQILRFLEANLDEIPPIIPVSALHGVNIDFLIREMVRRFTPPQRDPTKTPKMYVARSFDVNRPGTRPEKLVGGVLGGTIIQGRFRLGDEIEIRPGAYRGGKFIPLTTKIVSLKSEDTPLEEAYPGGLIGVGTLLDPALTKADNMVGSVVGLPNELPPVWSELDIEAKFFDKIVGMKEEISVTKPKSGDFIQLNVGTATVPAVLKEMSHDLMRLLVRIPAVAELDQRVAISARIGNRWRLIGFGHVKGGVEYRY</sequence>
<dbReference type="EMBL" id="CP000968">
    <property type="protein sequence ID" value="ACB07768.1"/>
    <property type="molecule type" value="Genomic_DNA"/>
</dbReference>
<dbReference type="FunFam" id="3.40.50.300:FF:000065">
    <property type="entry name" value="Eukaryotic translation initiation factor 2 subunit gamma"/>
    <property type="match status" value="1"/>
</dbReference>
<dbReference type="FunFam" id="2.40.30.10:FF:000075">
    <property type="entry name" value="Translation initiation factor 2 subunit gamma"/>
    <property type="match status" value="1"/>
</dbReference>
<dbReference type="eggNOG" id="arCOG01563">
    <property type="taxonomic scope" value="Archaea"/>
</dbReference>
<dbReference type="SUPFAM" id="SSF50447">
    <property type="entry name" value="Translation proteins"/>
    <property type="match status" value="1"/>
</dbReference>
<dbReference type="GO" id="GO:0000049">
    <property type="term" value="F:tRNA binding"/>
    <property type="evidence" value="ECO:0007669"/>
    <property type="project" value="InterPro"/>
</dbReference>
<dbReference type="InterPro" id="IPR009000">
    <property type="entry name" value="Transl_B-barrel_sf"/>
</dbReference>
<protein>
    <recommendedName>
        <fullName evidence="2">protein-synthesizing GTPase</fullName>
        <ecNumber evidence="2">3.6.5.3</ecNumber>
    </recommendedName>
</protein>
<dbReference type="Gene3D" id="3.40.50.300">
    <property type="entry name" value="P-loop containing nucleotide triphosphate hydrolases"/>
    <property type="match status" value="1"/>
</dbReference>
<dbReference type="EC" id="3.6.5.3" evidence="2"/>
<dbReference type="CDD" id="cd15490">
    <property type="entry name" value="eIF2_gamma_III"/>
    <property type="match status" value="1"/>
</dbReference>
<evidence type="ECO:0000256" key="6">
    <source>
        <dbReference type="ARBA" id="ARBA00022801"/>
    </source>
</evidence>
<dbReference type="GO" id="GO:0001731">
    <property type="term" value="P:formation of translation preinitiation complex"/>
    <property type="evidence" value="ECO:0000318"/>
    <property type="project" value="GO_Central"/>
</dbReference>
<dbReference type="InterPro" id="IPR022424">
    <property type="entry name" value="TIF2_gsu"/>
</dbReference>
<keyword evidence="7" id="KW-0460">Magnesium</keyword>
<dbReference type="InterPro" id="IPR050543">
    <property type="entry name" value="eIF2G"/>
</dbReference>
<keyword evidence="6" id="KW-0378">Hydrolase</keyword>
<dbReference type="GeneID" id="6094299"/>
<dbReference type="HOGENOM" id="CLU_027154_0_1_2"/>
<evidence type="ECO:0000256" key="7">
    <source>
        <dbReference type="ARBA" id="ARBA00022842"/>
    </source>
</evidence>
<organism evidence="12 13">
    <name type="scientific">Korarchaeum cryptofilum (strain OPF8)</name>
    <dbReference type="NCBI Taxonomy" id="374847"/>
    <lineage>
        <taxon>Archaea</taxon>
        <taxon>Thermoproteota</taxon>
        <taxon>Candidatus Korarchaeia</taxon>
        <taxon>Candidatus Korarchaeales</taxon>
        <taxon>Candidatus Korarchaeaceae</taxon>
        <taxon>Candidatus Korarchaeum</taxon>
    </lineage>
</organism>
<dbReference type="SUPFAM" id="SSF50465">
    <property type="entry name" value="EF-Tu/eEF-1alpha/eIF2-gamma C-terminal domain"/>
    <property type="match status" value="1"/>
</dbReference>
<dbReference type="Pfam" id="PF09173">
    <property type="entry name" value="eIF2_C"/>
    <property type="match status" value="1"/>
</dbReference>
<dbReference type="PANTHER" id="PTHR42854">
    <property type="entry name" value="EUKARYOTIC TRANSLATION INITIATION FACTOR 2 SUBUNIT 3 FAMILY MEMBER"/>
    <property type="match status" value="1"/>
</dbReference>
<evidence type="ECO:0000259" key="11">
    <source>
        <dbReference type="PROSITE" id="PS51722"/>
    </source>
</evidence>
<comment type="similarity">
    <text evidence="1">Belongs to the TRAFAC class translation factor GTPase superfamily. Classic translation factor GTPase family. EIF2G subfamily.</text>
</comment>
<dbReference type="InterPro" id="IPR044128">
    <property type="entry name" value="eIF2g_GTP-bd"/>
</dbReference>
<dbReference type="PRINTS" id="PR00315">
    <property type="entry name" value="ELONGATNFCT"/>
</dbReference>
<gene>
    <name evidence="12" type="ordered locus">Kcr_1022</name>
</gene>
<dbReference type="OrthoDB" id="7798at2157"/>
<comment type="catalytic activity">
    <reaction evidence="10">
        <text>GTP + H2O = GDP + phosphate + H(+)</text>
        <dbReference type="Rhea" id="RHEA:19669"/>
        <dbReference type="ChEBI" id="CHEBI:15377"/>
        <dbReference type="ChEBI" id="CHEBI:15378"/>
        <dbReference type="ChEBI" id="CHEBI:37565"/>
        <dbReference type="ChEBI" id="CHEBI:43474"/>
        <dbReference type="ChEBI" id="CHEBI:58189"/>
        <dbReference type="EC" id="3.6.5.3"/>
    </reaction>
</comment>
<dbReference type="FunFam" id="2.40.30.10:FF:000009">
    <property type="entry name" value="Eukaryotic translation initiation factor 2 subunit gamma"/>
    <property type="match status" value="1"/>
</dbReference>
<name>B1L5N9_KORCO</name>
<proteinExistence type="inferred from homology"/>
<dbReference type="Pfam" id="PF03144">
    <property type="entry name" value="GTP_EFTU_D2"/>
    <property type="match status" value="1"/>
</dbReference>
<accession>B1L5N9</accession>
<dbReference type="GO" id="GO:0046872">
    <property type="term" value="F:metal ion binding"/>
    <property type="evidence" value="ECO:0007669"/>
    <property type="project" value="UniProtKB-KW"/>
</dbReference>
<dbReference type="InterPro" id="IPR004161">
    <property type="entry name" value="EFTu-like_2"/>
</dbReference>
<dbReference type="CDD" id="cd01888">
    <property type="entry name" value="eIF2_gamma"/>
    <property type="match status" value="1"/>
</dbReference>
<evidence type="ECO:0000313" key="12">
    <source>
        <dbReference type="EMBL" id="ACB07768.1"/>
    </source>
</evidence>
<dbReference type="PhylomeDB" id="B1L5N9"/>
<feature type="domain" description="Tr-type G" evidence="11">
    <location>
        <begin position="6"/>
        <end position="203"/>
    </location>
</feature>
<evidence type="ECO:0000256" key="4">
    <source>
        <dbReference type="ARBA" id="ARBA00022723"/>
    </source>
</evidence>
<keyword evidence="5" id="KW-0547">Nucleotide-binding</keyword>
<keyword evidence="8" id="KW-0648">Protein biosynthesis</keyword>
<evidence type="ECO:0000313" key="13">
    <source>
        <dbReference type="Proteomes" id="UP000001686"/>
    </source>
</evidence>
<dbReference type="NCBIfam" id="TIGR03680">
    <property type="entry name" value="eif2g_arch"/>
    <property type="match status" value="1"/>
</dbReference>
<dbReference type="AlphaFoldDB" id="B1L5N9"/>
<evidence type="ECO:0000256" key="2">
    <source>
        <dbReference type="ARBA" id="ARBA00011986"/>
    </source>
</evidence>
<reference evidence="12 13" key="1">
    <citation type="journal article" date="2008" name="Proc. Natl. Acad. Sci. U.S.A.">
        <title>A korarchaeal genome reveals new insights into the evolution of the Archaea.</title>
        <authorList>
            <person name="Elkins J.G."/>
            <person name="Podar M."/>
            <person name="Graham D.E."/>
            <person name="Makarova K.S."/>
            <person name="Wolf Y."/>
            <person name="Randau L."/>
            <person name="Hedlund B.P."/>
            <person name="Brochier-Armanet C."/>
            <person name="Kunin V."/>
            <person name="Anderson I."/>
            <person name="Lapidus A."/>
            <person name="Goltsman E."/>
            <person name="Barry K."/>
            <person name="Koonin E.V."/>
            <person name="Hugenholtz P."/>
            <person name="Kyrpides N."/>
            <person name="Wanner G."/>
            <person name="Richardson P."/>
            <person name="Keller M."/>
            <person name="Stetter K.O."/>
        </authorList>
    </citation>
    <scope>NUCLEOTIDE SEQUENCE [LARGE SCALE GENOMIC DNA]</scope>
    <source>
        <strain evidence="13">OPF8</strain>
    </source>
</reference>
<dbReference type="EnsemblBacteria" id="ACB07768">
    <property type="protein sequence ID" value="ACB07768"/>
    <property type="gene ID" value="Kcr_1022"/>
</dbReference>
<evidence type="ECO:0000256" key="9">
    <source>
        <dbReference type="ARBA" id="ARBA00023134"/>
    </source>
</evidence>
<dbReference type="InterPro" id="IPR044127">
    <property type="entry name" value="eIF2g_dom_2"/>
</dbReference>
<dbReference type="STRING" id="374847.Kcr_1022"/>
<dbReference type="InterPro" id="IPR000795">
    <property type="entry name" value="T_Tr_GTP-bd_dom"/>
</dbReference>
<dbReference type="Proteomes" id="UP000001686">
    <property type="component" value="Chromosome"/>
</dbReference>
<evidence type="ECO:0000256" key="8">
    <source>
        <dbReference type="ARBA" id="ARBA00022917"/>
    </source>
</evidence>